<dbReference type="EC" id="3.1.26.11" evidence="8"/>
<dbReference type="CDD" id="cd07717">
    <property type="entry name" value="RNaseZ_ZiPD-like_MBL-fold"/>
    <property type="match status" value="1"/>
</dbReference>
<dbReference type="NCBIfam" id="NF000801">
    <property type="entry name" value="PRK00055.1-3"/>
    <property type="match status" value="1"/>
</dbReference>
<feature type="active site" description="Proton acceptor" evidence="8">
    <location>
        <position position="65"/>
    </location>
</feature>
<keyword evidence="3 8" id="KW-0540">Nuclease</keyword>
<protein>
    <recommendedName>
        <fullName evidence="8">Ribonuclease Z</fullName>
        <shortName evidence="8">RNase Z</shortName>
        <ecNumber evidence="8">3.1.26.11</ecNumber>
    </recommendedName>
    <alternativeName>
        <fullName evidence="8">tRNA 3 endonuclease</fullName>
    </alternativeName>
    <alternativeName>
        <fullName evidence="8">tRNase Z</fullName>
    </alternativeName>
</protein>
<reference evidence="9 10" key="1">
    <citation type="submission" date="2021-03" db="EMBL/GenBank/DDBJ databases">
        <title>Genomic Encyclopedia of Type Strains, Phase IV (KMG-IV): sequencing the most valuable type-strain genomes for metagenomic binning, comparative biology and taxonomic classification.</title>
        <authorList>
            <person name="Goeker M."/>
        </authorList>
    </citation>
    <scope>NUCLEOTIDE SEQUENCE [LARGE SCALE GENOMIC DNA]</scope>
    <source>
        <strain evidence="9 10">DSM 24004</strain>
    </source>
</reference>
<dbReference type="Proteomes" id="UP001519342">
    <property type="component" value="Unassembled WGS sequence"/>
</dbReference>
<feature type="binding site" evidence="8">
    <location>
        <position position="266"/>
    </location>
    <ligand>
        <name>Zn(2+)</name>
        <dbReference type="ChEBI" id="CHEBI:29105"/>
        <label>2</label>
        <note>catalytic</note>
    </ligand>
</feature>
<keyword evidence="7 8" id="KW-0862">Zinc</keyword>
<feature type="binding site" evidence="8">
    <location>
        <position position="207"/>
    </location>
    <ligand>
        <name>Zn(2+)</name>
        <dbReference type="ChEBI" id="CHEBI:29105"/>
        <label>2</label>
        <note>catalytic</note>
    </ligand>
</feature>
<accession>A0ABS4GCW8</accession>
<evidence type="ECO:0000313" key="10">
    <source>
        <dbReference type="Proteomes" id="UP001519342"/>
    </source>
</evidence>
<feature type="binding site" evidence="8">
    <location>
        <position position="207"/>
    </location>
    <ligand>
        <name>Zn(2+)</name>
        <dbReference type="ChEBI" id="CHEBI:29105"/>
        <label>1</label>
        <note>catalytic</note>
    </ligand>
</feature>
<dbReference type="PANTHER" id="PTHR46018:SF2">
    <property type="entry name" value="ZINC PHOSPHODIESTERASE ELAC PROTEIN 1"/>
    <property type="match status" value="1"/>
</dbReference>
<comment type="subunit">
    <text evidence="1 8">Homodimer.</text>
</comment>
<comment type="caution">
    <text evidence="9">The sequence shown here is derived from an EMBL/GenBank/DDBJ whole genome shotgun (WGS) entry which is preliminary data.</text>
</comment>
<sequence>MINVTLIGTGGMIPLPNRFLASCLIEYNGKSILIDCGEGCQISLHKGKLSINKIEVILITHCHADHITGLPGLLLTIGNQSRTEPLYIMGPKGSYEIINSLLMVCGYLPFEVRIIEISDDKPVQFEHIGLNITSIPLSHHISCLGYSLELKLKPHFLPEKAKKLNIPVGFWRLLHNGENIQIDDNTITPNMVLGEERNPIKISYVTDTRPTKYINEVVKDSDLFICEGMYGDDEQYENALDKKHMLFSEAANIAKAANVKELWLTHYSPSLKNPEDYIENTTKIFSNTFTGFDLMTKKITSK</sequence>
<comment type="cofactor">
    <cofactor evidence="8">
        <name>Zn(2+)</name>
        <dbReference type="ChEBI" id="CHEBI:29105"/>
    </cofactor>
    <text evidence="8">Binds 2 Zn(2+) ions.</text>
</comment>
<comment type="similarity">
    <text evidence="8">Belongs to the RNase Z family.</text>
</comment>
<keyword evidence="2 8" id="KW-0819">tRNA processing</keyword>
<evidence type="ECO:0000256" key="8">
    <source>
        <dbReference type="HAMAP-Rule" id="MF_01818"/>
    </source>
</evidence>
<dbReference type="SUPFAM" id="SSF56281">
    <property type="entry name" value="Metallo-hydrolase/oxidoreductase"/>
    <property type="match status" value="1"/>
</dbReference>
<dbReference type="NCBIfam" id="TIGR02651">
    <property type="entry name" value="RNase_Z"/>
    <property type="match status" value="1"/>
</dbReference>
<feature type="binding site" evidence="8">
    <location>
        <position position="61"/>
    </location>
    <ligand>
        <name>Zn(2+)</name>
        <dbReference type="ChEBI" id="CHEBI:29105"/>
        <label>1</label>
        <note>catalytic</note>
    </ligand>
</feature>
<evidence type="ECO:0000256" key="5">
    <source>
        <dbReference type="ARBA" id="ARBA00022759"/>
    </source>
</evidence>
<evidence type="ECO:0000313" key="9">
    <source>
        <dbReference type="EMBL" id="MBP1925487.1"/>
    </source>
</evidence>
<evidence type="ECO:0000256" key="1">
    <source>
        <dbReference type="ARBA" id="ARBA00011738"/>
    </source>
</evidence>
<organism evidence="9 10">
    <name type="scientific">Sedimentibacter acidaminivorans</name>
    <dbReference type="NCBI Taxonomy" id="913099"/>
    <lineage>
        <taxon>Bacteria</taxon>
        <taxon>Bacillati</taxon>
        <taxon>Bacillota</taxon>
        <taxon>Tissierellia</taxon>
        <taxon>Sedimentibacter</taxon>
    </lineage>
</organism>
<dbReference type="InterPro" id="IPR036866">
    <property type="entry name" value="RibonucZ/Hydroxyglut_hydro"/>
</dbReference>
<dbReference type="EMBL" id="JAGGKS010000003">
    <property type="protein sequence ID" value="MBP1925487.1"/>
    <property type="molecule type" value="Genomic_DNA"/>
</dbReference>
<dbReference type="HAMAP" id="MF_01818">
    <property type="entry name" value="RNase_Z_BN"/>
    <property type="match status" value="1"/>
</dbReference>
<evidence type="ECO:0000256" key="3">
    <source>
        <dbReference type="ARBA" id="ARBA00022722"/>
    </source>
</evidence>
<keyword evidence="4 8" id="KW-0479">Metal-binding</keyword>
<gene>
    <name evidence="8" type="primary">rnz</name>
    <name evidence="9" type="ORF">J2Z76_001346</name>
</gene>
<comment type="catalytic activity">
    <reaction evidence="8">
        <text>Endonucleolytic cleavage of RNA, removing extra 3' nucleotides from tRNA precursor, generating 3' termini of tRNAs. A 3'-hydroxy group is left at the tRNA terminus and a 5'-phosphoryl group is left at the trailer molecule.</text>
        <dbReference type="EC" id="3.1.26.11"/>
    </reaction>
</comment>
<dbReference type="Pfam" id="PF23023">
    <property type="entry name" value="Anti-Pycsar_Apyc1"/>
    <property type="match status" value="1"/>
</dbReference>
<keyword evidence="6 8" id="KW-0378">Hydrolase</keyword>
<feature type="binding site" evidence="8">
    <location>
        <position position="66"/>
    </location>
    <ligand>
        <name>Zn(2+)</name>
        <dbReference type="ChEBI" id="CHEBI:29105"/>
        <label>2</label>
        <note>catalytic</note>
    </ligand>
</feature>
<comment type="function">
    <text evidence="8">Zinc phosphodiesterase, which displays some tRNA 3'-processing endonuclease activity. Probably involved in tRNA maturation, by removing a 3'-trailer from precursor tRNA.</text>
</comment>
<feature type="binding site" evidence="8">
    <location>
        <position position="63"/>
    </location>
    <ligand>
        <name>Zn(2+)</name>
        <dbReference type="ChEBI" id="CHEBI:29105"/>
        <label>1</label>
        <note>catalytic</note>
    </ligand>
</feature>
<evidence type="ECO:0000256" key="2">
    <source>
        <dbReference type="ARBA" id="ARBA00022694"/>
    </source>
</evidence>
<keyword evidence="5 8" id="KW-0255">Endonuclease</keyword>
<keyword evidence="10" id="KW-1185">Reference proteome</keyword>
<evidence type="ECO:0000256" key="7">
    <source>
        <dbReference type="ARBA" id="ARBA00022833"/>
    </source>
</evidence>
<feature type="binding site" evidence="8">
    <location>
        <position position="65"/>
    </location>
    <ligand>
        <name>Zn(2+)</name>
        <dbReference type="ChEBI" id="CHEBI:29105"/>
        <label>2</label>
        <note>catalytic</note>
    </ligand>
</feature>
<evidence type="ECO:0000256" key="4">
    <source>
        <dbReference type="ARBA" id="ARBA00022723"/>
    </source>
</evidence>
<dbReference type="PANTHER" id="PTHR46018">
    <property type="entry name" value="ZINC PHOSPHODIESTERASE ELAC PROTEIN 1"/>
    <property type="match status" value="1"/>
</dbReference>
<evidence type="ECO:0000256" key="6">
    <source>
        <dbReference type="ARBA" id="ARBA00022801"/>
    </source>
</evidence>
<dbReference type="GO" id="GO:0042781">
    <property type="term" value="F:3'-tRNA processing endoribonuclease activity"/>
    <property type="evidence" value="ECO:0007669"/>
    <property type="project" value="UniProtKB-EC"/>
</dbReference>
<dbReference type="InterPro" id="IPR013471">
    <property type="entry name" value="RNase_Z/BN"/>
</dbReference>
<dbReference type="Gene3D" id="3.60.15.10">
    <property type="entry name" value="Ribonuclease Z/Hydroxyacylglutathione hydrolase-like"/>
    <property type="match status" value="1"/>
</dbReference>
<name>A0ABS4GCW8_9FIRM</name>
<feature type="binding site" evidence="8">
    <location>
        <position position="139"/>
    </location>
    <ligand>
        <name>Zn(2+)</name>
        <dbReference type="ChEBI" id="CHEBI:29105"/>
        <label>1</label>
        <note>catalytic</note>
    </ligand>
</feature>
<dbReference type="RefSeq" id="WP_209511218.1">
    <property type="nucleotide sequence ID" value="NZ_JAGGKS010000003.1"/>
</dbReference>
<proteinExistence type="inferred from homology"/>